<keyword evidence="4" id="KW-1185">Reference proteome</keyword>
<sequence>MQAHLPVVIVLAAGRSSRFRASGGGGSKLHADLDGMTVLEHVLAAVERSGLAVQLVEQAAGDAMGDSIAAGVNATRDAAGWLVLPGDLPLVGVDSIRSVAEALTNHSVAVPCYQGQKGHPVGFSRECRDALLALAGEAGGAAVVSHYAAAGRVVKLDVDDPGIVTDIDTLEDLQRVRALLAASR</sequence>
<gene>
    <name evidence="3" type="ORF">SAMN05216288_0932</name>
</gene>
<evidence type="ECO:0000256" key="1">
    <source>
        <dbReference type="ARBA" id="ARBA00022842"/>
    </source>
</evidence>
<organism evidence="3 4">
    <name type="scientific">Phytopseudomonas punonensis</name>
    <dbReference type="NCBI Taxonomy" id="1220495"/>
    <lineage>
        <taxon>Bacteria</taxon>
        <taxon>Pseudomonadati</taxon>
        <taxon>Pseudomonadota</taxon>
        <taxon>Gammaproteobacteria</taxon>
        <taxon>Pseudomonadales</taxon>
        <taxon>Pseudomonadaceae</taxon>
        <taxon>Phytopseudomonas</taxon>
    </lineage>
</organism>
<dbReference type="Pfam" id="PF12804">
    <property type="entry name" value="NTP_transf_3"/>
    <property type="match status" value="2"/>
</dbReference>
<dbReference type="Gene3D" id="3.90.550.10">
    <property type="entry name" value="Spore Coat Polysaccharide Biosynthesis Protein SpsA, Chain A"/>
    <property type="match status" value="2"/>
</dbReference>
<accession>A0A1M6XHR5</accession>
<keyword evidence="3" id="KW-0808">Transferase</keyword>
<dbReference type="EMBL" id="FRBQ01000001">
    <property type="protein sequence ID" value="SHL05491.1"/>
    <property type="molecule type" value="Genomic_DNA"/>
</dbReference>
<evidence type="ECO:0000259" key="2">
    <source>
        <dbReference type="Pfam" id="PF12804"/>
    </source>
</evidence>
<dbReference type="AlphaFoldDB" id="A0A1M6XHR5"/>
<dbReference type="PANTHER" id="PTHR43777:SF1">
    <property type="entry name" value="MOLYBDENUM COFACTOR CYTIDYLYLTRANSFERASE"/>
    <property type="match status" value="1"/>
</dbReference>
<dbReference type="InterPro" id="IPR025877">
    <property type="entry name" value="MobA-like_NTP_Trfase"/>
</dbReference>
<keyword evidence="1" id="KW-0460">Magnesium</keyword>
<feature type="domain" description="MobA-like NTP transferase" evidence="2">
    <location>
        <begin position="8"/>
        <end position="50"/>
    </location>
</feature>
<reference evidence="4" key="1">
    <citation type="submission" date="2016-11" db="EMBL/GenBank/DDBJ databases">
        <authorList>
            <person name="Varghese N."/>
            <person name="Submissions S."/>
        </authorList>
    </citation>
    <scope>NUCLEOTIDE SEQUENCE [LARGE SCALE GENOMIC DNA]</scope>
    <source>
        <strain evidence="4">CECT 8089</strain>
    </source>
</reference>
<dbReference type="OrthoDB" id="5298023at2"/>
<dbReference type="InterPro" id="IPR029044">
    <property type="entry name" value="Nucleotide-diphossugar_trans"/>
</dbReference>
<dbReference type="Proteomes" id="UP000184305">
    <property type="component" value="Unassembled WGS sequence"/>
</dbReference>
<protein>
    <submittedName>
        <fullName evidence="3">Molybdenum cofactor cytidylyltransferase</fullName>
    </submittedName>
</protein>
<keyword evidence="3" id="KW-0548">Nucleotidyltransferase</keyword>
<name>A0A1M6XHR5_9GAMM</name>
<feature type="domain" description="MobA-like NTP transferase" evidence="2">
    <location>
        <begin position="54"/>
        <end position="147"/>
    </location>
</feature>
<dbReference type="PANTHER" id="PTHR43777">
    <property type="entry name" value="MOLYBDENUM COFACTOR CYTIDYLYLTRANSFERASE"/>
    <property type="match status" value="1"/>
</dbReference>
<evidence type="ECO:0000313" key="4">
    <source>
        <dbReference type="Proteomes" id="UP000184305"/>
    </source>
</evidence>
<proteinExistence type="predicted"/>
<dbReference type="STRING" id="1220495.SAMN05216288_0932"/>
<dbReference type="RefSeq" id="WP_073261793.1">
    <property type="nucleotide sequence ID" value="NZ_FRBQ01000001.1"/>
</dbReference>
<evidence type="ECO:0000313" key="3">
    <source>
        <dbReference type="EMBL" id="SHL05491.1"/>
    </source>
</evidence>
<dbReference type="GO" id="GO:0016779">
    <property type="term" value="F:nucleotidyltransferase activity"/>
    <property type="evidence" value="ECO:0007669"/>
    <property type="project" value="UniProtKB-KW"/>
</dbReference>
<dbReference type="SUPFAM" id="SSF53448">
    <property type="entry name" value="Nucleotide-diphospho-sugar transferases"/>
    <property type="match status" value="1"/>
</dbReference>